<dbReference type="InterPro" id="IPR052548">
    <property type="entry name" value="Type_VII_TA_antitoxin"/>
</dbReference>
<dbReference type="InterPro" id="IPR007842">
    <property type="entry name" value="HEPN_dom"/>
</dbReference>
<dbReference type="GO" id="GO:0016779">
    <property type="term" value="F:nucleotidyltransferase activity"/>
    <property type="evidence" value="ECO:0007669"/>
    <property type="project" value="InterPro"/>
</dbReference>
<protein>
    <submittedName>
        <fullName evidence="2">Putative nucleotidyltransferase</fullName>
    </submittedName>
</protein>
<dbReference type="CDD" id="cd05403">
    <property type="entry name" value="NT_KNTase_like"/>
    <property type="match status" value="1"/>
</dbReference>
<dbReference type="PANTHER" id="PTHR33933:SF1">
    <property type="entry name" value="PROTEIN ADENYLYLTRANSFERASE MNTA-RELATED"/>
    <property type="match status" value="1"/>
</dbReference>
<dbReference type="InterPro" id="IPR043519">
    <property type="entry name" value="NT_sf"/>
</dbReference>
<reference evidence="2" key="1">
    <citation type="submission" date="2016-03" db="EMBL/GenBank/DDBJ databases">
        <authorList>
            <person name="Ploux O."/>
        </authorList>
    </citation>
    <scope>NUCLEOTIDE SEQUENCE</scope>
    <source>
        <strain evidence="2">UC10</strain>
    </source>
</reference>
<keyword evidence="2" id="KW-0808">Transferase</keyword>
<dbReference type="Gene3D" id="1.20.120.330">
    <property type="entry name" value="Nucleotidyltransferases domain 2"/>
    <property type="match status" value="1"/>
</dbReference>
<dbReference type="EMBL" id="LT598653">
    <property type="protein sequence ID" value="SBV31852.1"/>
    <property type="molecule type" value="Genomic_DNA"/>
</dbReference>
<dbReference type="AlphaFoldDB" id="A0A1Y5PP90"/>
<name>A0A1Y5PP90_9SPHN</name>
<dbReference type="KEGG" id="sphu:SPPYR_0732"/>
<gene>
    <name evidence="2" type="ORF">SPPYR_0732</name>
</gene>
<dbReference type="InterPro" id="IPR002934">
    <property type="entry name" value="Polymerase_NTP_transf_dom"/>
</dbReference>
<dbReference type="PANTHER" id="PTHR33933">
    <property type="entry name" value="NUCLEOTIDYLTRANSFERASE"/>
    <property type="match status" value="1"/>
</dbReference>
<feature type="domain" description="HEPN" evidence="1">
    <location>
        <begin position="171"/>
        <end position="291"/>
    </location>
</feature>
<sequence>MKTDLDHLPGGKQQDLARIVEILFAEFEDATALSTQKWKKQGRILKVILYGSYARGDWVADPVGGYYSDYDILVVVNDERLTDPVDYWYKAEDRFLRDYGVTRKLSAPVGLIVHSLTDVNQQLSRGRPFFIDIVRDGVVLYELGTQAFDTPKPLSVEEARAEAQAYFDKWFASAAGFLKSAKFAIGEGLNNHAAFFLHQATEHFYHTVLHVLTLYSPKSHKINFLRDRSEDIARDLIPVWPRDSKFGRRCFELLQQAYVNARYSPHYKITGPELEWLVERIELLQAEVKTISEMRLAPE</sequence>
<proteinExistence type="predicted"/>
<dbReference type="SUPFAM" id="SSF81301">
    <property type="entry name" value="Nucleotidyltransferase"/>
    <property type="match status" value="1"/>
</dbReference>
<evidence type="ECO:0000259" key="1">
    <source>
        <dbReference type="PROSITE" id="PS50910"/>
    </source>
</evidence>
<dbReference type="SMART" id="SM00748">
    <property type="entry name" value="HEPN"/>
    <property type="match status" value="1"/>
</dbReference>
<accession>A0A1Y5PP90</accession>
<dbReference type="Gene3D" id="3.30.460.10">
    <property type="entry name" value="Beta Polymerase, domain 2"/>
    <property type="match status" value="1"/>
</dbReference>
<dbReference type="PROSITE" id="PS50910">
    <property type="entry name" value="HEPN"/>
    <property type="match status" value="1"/>
</dbReference>
<dbReference type="SUPFAM" id="SSF81593">
    <property type="entry name" value="Nucleotidyltransferase substrate binding subunit/domain"/>
    <property type="match status" value="1"/>
</dbReference>
<dbReference type="Pfam" id="PF05168">
    <property type="entry name" value="HEPN"/>
    <property type="match status" value="1"/>
</dbReference>
<evidence type="ECO:0000313" key="2">
    <source>
        <dbReference type="EMBL" id="SBV31852.1"/>
    </source>
</evidence>
<organism evidence="2">
    <name type="scientific">uncultured Sphingopyxis sp</name>
    <dbReference type="NCBI Taxonomy" id="310581"/>
    <lineage>
        <taxon>Bacteria</taxon>
        <taxon>Pseudomonadati</taxon>
        <taxon>Pseudomonadota</taxon>
        <taxon>Alphaproteobacteria</taxon>
        <taxon>Sphingomonadales</taxon>
        <taxon>Sphingomonadaceae</taxon>
        <taxon>Sphingopyxis</taxon>
        <taxon>environmental samples</taxon>
    </lineage>
</organism>
<dbReference type="Pfam" id="PF01909">
    <property type="entry name" value="NTP_transf_2"/>
    <property type="match status" value="1"/>
</dbReference>
<dbReference type="RefSeq" id="WP_295323805.1">
    <property type="nucleotide sequence ID" value="NZ_LT598653.1"/>
</dbReference>